<evidence type="ECO:0000313" key="5">
    <source>
        <dbReference type="EMBL" id="STQ90258.1"/>
    </source>
</evidence>
<dbReference type="InterPro" id="IPR018060">
    <property type="entry name" value="HTH_AraC"/>
</dbReference>
<evidence type="ECO:0000313" key="7">
    <source>
        <dbReference type="Proteomes" id="UP000255108"/>
    </source>
</evidence>
<dbReference type="AlphaFoldDB" id="A0A377Q667"/>
<dbReference type="PROSITE" id="PS00041">
    <property type="entry name" value="HTH_ARAC_FAMILY_1"/>
    <property type="match status" value="1"/>
</dbReference>
<dbReference type="PROSITE" id="PS01124">
    <property type="entry name" value="HTH_ARAC_FAMILY_2"/>
    <property type="match status" value="1"/>
</dbReference>
<dbReference type="GO" id="GO:0043565">
    <property type="term" value="F:sequence-specific DNA binding"/>
    <property type="evidence" value="ECO:0007669"/>
    <property type="project" value="InterPro"/>
</dbReference>
<reference evidence="6 8" key="2">
    <citation type="submission" date="2019-03" db="EMBL/GenBank/DDBJ databases">
        <title>Genomic Encyclopedia of Type Strains, Phase IV (KMG-IV): sequencing the most valuable type-strain genomes for metagenomic binning, comparative biology and taxonomic classification.</title>
        <authorList>
            <person name="Goeker M."/>
        </authorList>
    </citation>
    <scope>NUCLEOTIDE SEQUENCE [LARGE SCALE GENOMIC DNA]</scope>
    <source>
        <strain evidence="6 8">DSM 3764</strain>
    </source>
</reference>
<dbReference type="PANTHER" id="PTHR43280">
    <property type="entry name" value="ARAC-FAMILY TRANSCRIPTIONAL REGULATOR"/>
    <property type="match status" value="1"/>
</dbReference>
<keyword evidence="3" id="KW-0804">Transcription</keyword>
<keyword evidence="2" id="KW-0238">DNA-binding</keyword>
<evidence type="ECO:0000256" key="3">
    <source>
        <dbReference type="ARBA" id="ARBA00023163"/>
    </source>
</evidence>
<dbReference type="InterPro" id="IPR009057">
    <property type="entry name" value="Homeodomain-like_sf"/>
</dbReference>
<dbReference type="SUPFAM" id="SSF46689">
    <property type="entry name" value="Homeodomain-like"/>
    <property type="match status" value="2"/>
</dbReference>
<dbReference type="EMBL" id="SMBT01000005">
    <property type="protein sequence ID" value="TCU86926.1"/>
    <property type="molecule type" value="Genomic_DNA"/>
</dbReference>
<gene>
    <name evidence="5" type="primary">btr</name>
    <name evidence="6" type="ORF">EV682_10551</name>
    <name evidence="5" type="ORF">NCTC11159_01322</name>
</gene>
<sequence>MLIREWVGNTQGQGWQYLYSKAQLCPFQWHYHPEFELTFTRHARGTRYIGSDASPFTELDLALVAPNQPHTWHSAPEGDLKEVQVAYFTLDWLQTLASQGAPELVPLCHWLGQIRMGVIFGQTISATLAPRFVQLHELRGLARLACLLEILSCLQQDPEQRLLQGEPHSGVQDRRLNAALGYLQTHFTRQVTLKDLALAANTSTATIKRLFAEQMKTSFSALLAQIRISHACQILLSSGQSIPALAEDCGFPSLSQFYRKFTELKGQTPARYRKQYRLPKAHA</sequence>
<evidence type="ECO:0000313" key="6">
    <source>
        <dbReference type="EMBL" id="TCU86926.1"/>
    </source>
</evidence>
<accession>A0A377Q667</accession>
<dbReference type="SUPFAM" id="SSF51215">
    <property type="entry name" value="Regulatory protein AraC"/>
    <property type="match status" value="1"/>
</dbReference>
<dbReference type="Proteomes" id="UP000255108">
    <property type="component" value="Unassembled WGS sequence"/>
</dbReference>
<name>A0A377Q667_9NEIS</name>
<dbReference type="GO" id="GO:0003700">
    <property type="term" value="F:DNA-binding transcription factor activity"/>
    <property type="evidence" value="ECO:0007669"/>
    <property type="project" value="InterPro"/>
</dbReference>
<dbReference type="InterPro" id="IPR037923">
    <property type="entry name" value="HTH-like"/>
</dbReference>
<evidence type="ECO:0000259" key="4">
    <source>
        <dbReference type="PROSITE" id="PS01124"/>
    </source>
</evidence>
<evidence type="ECO:0000256" key="1">
    <source>
        <dbReference type="ARBA" id="ARBA00023015"/>
    </source>
</evidence>
<keyword evidence="1" id="KW-0805">Transcription regulation</keyword>
<feature type="domain" description="HTH araC/xylS-type" evidence="4">
    <location>
        <begin position="177"/>
        <end position="275"/>
    </location>
</feature>
<dbReference type="Proteomes" id="UP000295794">
    <property type="component" value="Unassembled WGS sequence"/>
</dbReference>
<reference evidence="5 7" key="1">
    <citation type="submission" date="2018-06" db="EMBL/GenBank/DDBJ databases">
        <authorList>
            <consortium name="Pathogen Informatics"/>
            <person name="Doyle S."/>
        </authorList>
    </citation>
    <scope>NUCLEOTIDE SEQUENCE [LARGE SCALE GENOMIC DNA]</scope>
    <source>
        <strain evidence="5 7">NCTC11159</strain>
    </source>
</reference>
<evidence type="ECO:0000256" key="2">
    <source>
        <dbReference type="ARBA" id="ARBA00023125"/>
    </source>
</evidence>
<protein>
    <submittedName>
        <fullName evidence="6">AraC family transcriptional regulator</fullName>
    </submittedName>
    <submittedName>
        <fullName evidence="5">Bacillibactin transport regulator</fullName>
    </submittedName>
</protein>
<dbReference type="RefSeq" id="WP_165928677.1">
    <property type="nucleotide sequence ID" value="NZ_CAWOLO010000005.1"/>
</dbReference>
<dbReference type="PANTHER" id="PTHR43280:SF27">
    <property type="entry name" value="TRANSCRIPTIONAL REGULATOR MTLR"/>
    <property type="match status" value="1"/>
</dbReference>
<dbReference type="SMART" id="SM00342">
    <property type="entry name" value="HTH_ARAC"/>
    <property type="match status" value="1"/>
</dbReference>
<dbReference type="Gene3D" id="1.10.10.60">
    <property type="entry name" value="Homeodomain-like"/>
    <property type="match status" value="1"/>
</dbReference>
<proteinExistence type="predicted"/>
<dbReference type="Pfam" id="PF12833">
    <property type="entry name" value="HTH_18"/>
    <property type="match status" value="1"/>
</dbReference>
<dbReference type="EMBL" id="UGHR01000001">
    <property type="protein sequence ID" value="STQ90258.1"/>
    <property type="molecule type" value="Genomic_DNA"/>
</dbReference>
<evidence type="ECO:0000313" key="8">
    <source>
        <dbReference type="Proteomes" id="UP000295794"/>
    </source>
</evidence>
<organism evidence="5 7">
    <name type="scientific">Iodobacter fluviatilis</name>
    <dbReference type="NCBI Taxonomy" id="537"/>
    <lineage>
        <taxon>Bacteria</taxon>
        <taxon>Pseudomonadati</taxon>
        <taxon>Pseudomonadota</taxon>
        <taxon>Betaproteobacteria</taxon>
        <taxon>Neisseriales</taxon>
        <taxon>Chitinibacteraceae</taxon>
        <taxon>Iodobacter</taxon>
    </lineage>
</organism>
<keyword evidence="8" id="KW-1185">Reference proteome</keyword>
<dbReference type="InterPro" id="IPR018062">
    <property type="entry name" value="HTH_AraC-typ_CS"/>
</dbReference>